<keyword evidence="1" id="KW-1133">Transmembrane helix</keyword>
<keyword evidence="4" id="KW-1185">Reference proteome</keyword>
<feature type="chain" id="PRO_5046032399" description="Ferrochelatase" evidence="2">
    <location>
        <begin position="25"/>
        <end position="76"/>
    </location>
</feature>
<name>A0ABS5W1E8_9SPHN</name>
<comment type="caution">
    <text evidence="3">The sequence shown here is derived from an EMBL/GenBank/DDBJ whole genome shotgun (WGS) entry which is preliminary data.</text>
</comment>
<evidence type="ECO:0008006" key="5">
    <source>
        <dbReference type="Google" id="ProtNLM"/>
    </source>
</evidence>
<evidence type="ECO:0000256" key="2">
    <source>
        <dbReference type="SAM" id="SignalP"/>
    </source>
</evidence>
<protein>
    <recommendedName>
        <fullName evidence="5">Ferrochelatase</fullName>
    </recommendedName>
</protein>
<feature type="signal peptide" evidence="2">
    <location>
        <begin position="1"/>
        <end position="24"/>
    </location>
</feature>
<dbReference type="Proteomes" id="UP000811255">
    <property type="component" value="Unassembled WGS sequence"/>
</dbReference>
<evidence type="ECO:0000256" key="1">
    <source>
        <dbReference type="SAM" id="Phobius"/>
    </source>
</evidence>
<evidence type="ECO:0000313" key="3">
    <source>
        <dbReference type="EMBL" id="MBT2133593.1"/>
    </source>
</evidence>
<evidence type="ECO:0000313" key="4">
    <source>
        <dbReference type="Proteomes" id="UP000811255"/>
    </source>
</evidence>
<feature type="transmembrane region" description="Helical" evidence="1">
    <location>
        <begin position="48"/>
        <end position="68"/>
    </location>
</feature>
<proteinExistence type="predicted"/>
<accession>A0ABS5W1E8</accession>
<keyword evidence="1" id="KW-0472">Membrane</keyword>
<keyword evidence="1" id="KW-0812">Transmembrane</keyword>
<keyword evidence="2" id="KW-0732">Signal</keyword>
<dbReference type="RefSeq" id="WP_214534858.1">
    <property type="nucleotide sequence ID" value="NZ_JAHFVK010000001.1"/>
</dbReference>
<sequence>MKLSKALVAAVATSLITAPIAAQAATAPVASARAGSEVEGEALGGGGFIIPLLAAVAVILGIVAATGGSNDRPTSP</sequence>
<organism evidence="3 4">
    <name type="scientific">Croceibacterium selenioxidans</name>
    <dbReference type="NCBI Taxonomy" id="2838833"/>
    <lineage>
        <taxon>Bacteria</taxon>
        <taxon>Pseudomonadati</taxon>
        <taxon>Pseudomonadota</taxon>
        <taxon>Alphaproteobacteria</taxon>
        <taxon>Sphingomonadales</taxon>
        <taxon>Erythrobacteraceae</taxon>
        <taxon>Croceibacterium</taxon>
    </lineage>
</organism>
<reference evidence="3 4" key="1">
    <citation type="submission" date="2021-05" db="EMBL/GenBank/DDBJ databases">
        <title>Croceibacterium sp. LX-88 genome sequence.</title>
        <authorList>
            <person name="Luo X."/>
        </authorList>
    </citation>
    <scope>NUCLEOTIDE SEQUENCE [LARGE SCALE GENOMIC DNA]</scope>
    <source>
        <strain evidence="3 4">LX-88</strain>
    </source>
</reference>
<dbReference type="EMBL" id="JAHFVK010000001">
    <property type="protein sequence ID" value="MBT2133593.1"/>
    <property type="molecule type" value="Genomic_DNA"/>
</dbReference>
<gene>
    <name evidence="3" type="ORF">KK137_04525</name>
</gene>